<reference evidence="1" key="1">
    <citation type="journal article" date="2015" name="Nature">
        <title>Complex archaea that bridge the gap between prokaryotes and eukaryotes.</title>
        <authorList>
            <person name="Spang A."/>
            <person name="Saw J.H."/>
            <person name="Jorgensen S.L."/>
            <person name="Zaremba-Niedzwiedzka K."/>
            <person name="Martijn J."/>
            <person name="Lind A.E."/>
            <person name="van Eijk R."/>
            <person name="Schleper C."/>
            <person name="Guy L."/>
            <person name="Ettema T.J."/>
        </authorList>
    </citation>
    <scope>NUCLEOTIDE SEQUENCE</scope>
</reference>
<dbReference type="EMBL" id="LAZR01000125">
    <property type="protein sequence ID" value="KKN88852.1"/>
    <property type="molecule type" value="Genomic_DNA"/>
</dbReference>
<evidence type="ECO:0000313" key="1">
    <source>
        <dbReference type="EMBL" id="KKN88852.1"/>
    </source>
</evidence>
<comment type="caution">
    <text evidence="1">The sequence shown here is derived from an EMBL/GenBank/DDBJ whole genome shotgun (WGS) entry which is preliminary data.</text>
</comment>
<organism evidence="1">
    <name type="scientific">marine sediment metagenome</name>
    <dbReference type="NCBI Taxonomy" id="412755"/>
    <lineage>
        <taxon>unclassified sequences</taxon>
        <taxon>metagenomes</taxon>
        <taxon>ecological metagenomes</taxon>
    </lineage>
</organism>
<gene>
    <name evidence="1" type="ORF">LCGC14_0244590</name>
</gene>
<name>A0A0F9UMY3_9ZZZZ</name>
<protein>
    <submittedName>
        <fullName evidence="1">Uncharacterized protein</fullName>
    </submittedName>
</protein>
<dbReference type="AlphaFoldDB" id="A0A0F9UMY3"/>
<sequence>MSQFDADLAFEARMNRDHFLPWLARKGYTVEKHPKKDPRGDFLVSKDGKIWNLEVKAEKNYHGNLAIEIWSNFIEEGHDLNSPGWFETLNDDTLLLYAVGLEPNSQSKYDIKIPKMFSMTMGPLRDWYREANAEQQYSLLGPHVNDTQPNNTLFRPIPIDDIKECEGFRQHPLSAIGTPLGKPK</sequence>
<accession>A0A0F9UMY3</accession>
<proteinExistence type="predicted"/>